<dbReference type="OrthoDB" id="9799173at2"/>
<evidence type="ECO:0000313" key="3">
    <source>
        <dbReference type="Proteomes" id="UP000231516"/>
    </source>
</evidence>
<proteinExistence type="predicted"/>
<dbReference type="Pfam" id="PF13274">
    <property type="entry name" value="SocA_Panacea"/>
    <property type="match status" value="1"/>
</dbReference>
<organism evidence="2 3">
    <name type="scientific">Paramylibacter kogurei</name>
    <dbReference type="NCBI Taxonomy" id="1889778"/>
    <lineage>
        <taxon>Bacteria</taxon>
        <taxon>Pseudomonadati</taxon>
        <taxon>Pseudomonadota</taxon>
        <taxon>Alphaproteobacteria</taxon>
        <taxon>Rhodobacterales</taxon>
        <taxon>Paracoccaceae</taxon>
        <taxon>Paramylibacter</taxon>
    </lineage>
</organism>
<comment type="caution">
    <text evidence="2">The sequence shown here is derived from an EMBL/GenBank/DDBJ whole genome shotgun (WGS) entry which is preliminary data.</text>
</comment>
<feature type="domain" description="Antitoxin SocA-like Panacea" evidence="1">
    <location>
        <begin position="22"/>
        <end position="112"/>
    </location>
</feature>
<dbReference type="AlphaFoldDB" id="A0A2G5K5H5"/>
<dbReference type="InterPro" id="IPR025272">
    <property type="entry name" value="SocA_Panacea"/>
</dbReference>
<evidence type="ECO:0000259" key="1">
    <source>
        <dbReference type="Pfam" id="PF13274"/>
    </source>
</evidence>
<dbReference type="Proteomes" id="UP000231516">
    <property type="component" value="Unassembled WGS sequence"/>
</dbReference>
<protein>
    <recommendedName>
        <fullName evidence="1">Antitoxin SocA-like Panacea domain-containing protein</fullName>
    </recommendedName>
</protein>
<gene>
    <name evidence="2" type="ORF">BFP76_02505</name>
</gene>
<evidence type="ECO:0000313" key="2">
    <source>
        <dbReference type="EMBL" id="PIB24130.1"/>
    </source>
</evidence>
<reference evidence="2 3" key="1">
    <citation type="submission" date="2016-08" db="EMBL/GenBank/DDBJ databases">
        <title>Draft genome of Amylibacter sp. strain 4G11.</title>
        <authorList>
            <person name="Wong S.-K."/>
            <person name="Hamasaki K."/>
            <person name="Yoshizawa S."/>
        </authorList>
    </citation>
    <scope>NUCLEOTIDE SEQUENCE [LARGE SCALE GENOMIC DNA]</scope>
    <source>
        <strain evidence="2 3">4G11</strain>
    </source>
</reference>
<name>A0A2G5K5H5_9RHOB</name>
<dbReference type="EMBL" id="MDGM01000012">
    <property type="protein sequence ID" value="PIB24130.1"/>
    <property type="molecule type" value="Genomic_DNA"/>
</dbReference>
<sequence>MSARDVAQYIIDQAGPMTSMKLQKLVYYSQAWTIVWADDVLFIDPIEAWDNGPVVRDLWVANKGTFRISEIPDGDSDKLSPEQKLNIDSVLNFYGDKDAQWLSDLTHMERPWREAFEQGRNTQLDLETISEYYSSIEPEVEAAGAG</sequence>
<keyword evidence="3" id="KW-1185">Reference proteome</keyword>
<accession>A0A2G5K5H5</accession>